<dbReference type="Gene3D" id="1.10.10.10">
    <property type="entry name" value="Winged helix-like DNA-binding domain superfamily/Winged helix DNA-binding domain"/>
    <property type="match status" value="1"/>
</dbReference>
<dbReference type="PANTHER" id="PTHR33164">
    <property type="entry name" value="TRANSCRIPTIONAL REGULATOR, MARR FAMILY"/>
    <property type="match status" value="1"/>
</dbReference>
<reference evidence="2" key="1">
    <citation type="submission" date="2020-01" db="EMBL/GenBank/DDBJ databases">
        <authorList>
            <person name="Rat A."/>
        </authorList>
    </citation>
    <scope>NUCLEOTIDE SEQUENCE</scope>
    <source>
        <strain evidence="2">LMG 31228</strain>
    </source>
</reference>
<feature type="domain" description="HTH marR-type" evidence="1">
    <location>
        <begin position="10"/>
        <end position="143"/>
    </location>
</feature>
<dbReference type="Proteomes" id="UP001138709">
    <property type="component" value="Unassembled WGS sequence"/>
</dbReference>
<keyword evidence="3" id="KW-1185">Reference proteome</keyword>
<dbReference type="AlphaFoldDB" id="A0A9X9XCU0"/>
<organism evidence="2 3">
    <name type="scientific">Neoroseomonas eburnea</name>
    <dbReference type="NCBI Taxonomy" id="1346889"/>
    <lineage>
        <taxon>Bacteria</taxon>
        <taxon>Pseudomonadati</taxon>
        <taxon>Pseudomonadota</taxon>
        <taxon>Alphaproteobacteria</taxon>
        <taxon>Acetobacterales</taxon>
        <taxon>Acetobacteraceae</taxon>
        <taxon>Neoroseomonas</taxon>
    </lineage>
</organism>
<reference evidence="2" key="2">
    <citation type="journal article" date="2021" name="Syst. Appl. Microbiol.">
        <title>Roseomonas hellenica sp. nov., isolated from roots of wild-growing Alkanna tinctoria.</title>
        <authorList>
            <person name="Rat A."/>
            <person name="Naranjo H.D."/>
            <person name="Lebbe L."/>
            <person name="Cnockaert M."/>
            <person name="Krigas N."/>
            <person name="Grigoriadou K."/>
            <person name="Maloupa E."/>
            <person name="Willems A."/>
        </authorList>
    </citation>
    <scope>NUCLEOTIDE SEQUENCE</scope>
    <source>
        <strain evidence="2">LMG 31228</strain>
    </source>
</reference>
<dbReference type="GO" id="GO:0003700">
    <property type="term" value="F:DNA-binding transcription factor activity"/>
    <property type="evidence" value="ECO:0007669"/>
    <property type="project" value="InterPro"/>
</dbReference>
<proteinExistence type="predicted"/>
<dbReference type="InterPro" id="IPR036388">
    <property type="entry name" value="WH-like_DNA-bd_sf"/>
</dbReference>
<dbReference type="SUPFAM" id="SSF46785">
    <property type="entry name" value="Winged helix' DNA-binding domain"/>
    <property type="match status" value="1"/>
</dbReference>
<protein>
    <submittedName>
        <fullName evidence="2">Winged helix-turn-helix transcriptional regulator</fullName>
    </submittedName>
</protein>
<dbReference type="InterPro" id="IPR039422">
    <property type="entry name" value="MarR/SlyA-like"/>
</dbReference>
<comment type="caution">
    <text evidence="2">The sequence shown here is derived from an EMBL/GenBank/DDBJ whole genome shotgun (WGS) entry which is preliminary data.</text>
</comment>
<dbReference type="Pfam" id="PF12802">
    <property type="entry name" value="MarR_2"/>
    <property type="match status" value="1"/>
</dbReference>
<gene>
    <name evidence="2" type="ORF">GXW74_13605</name>
</gene>
<dbReference type="SMART" id="SM00347">
    <property type="entry name" value="HTH_MARR"/>
    <property type="match status" value="1"/>
</dbReference>
<evidence type="ECO:0000313" key="3">
    <source>
        <dbReference type="Proteomes" id="UP001138709"/>
    </source>
</evidence>
<dbReference type="GO" id="GO:0006950">
    <property type="term" value="P:response to stress"/>
    <property type="evidence" value="ECO:0007669"/>
    <property type="project" value="TreeGrafter"/>
</dbReference>
<dbReference type="PROSITE" id="PS50995">
    <property type="entry name" value="HTH_MARR_2"/>
    <property type="match status" value="1"/>
</dbReference>
<accession>A0A9X9XCU0</accession>
<dbReference type="PANTHER" id="PTHR33164:SF43">
    <property type="entry name" value="HTH-TYPE TRANSCRIPTIONAL REPRESSOR YETL"/>
    <property type="match status" value="1"/>
</dbReference>
<dbReference type="InterPro" id="IPR000835">
    <property type="entry name" value="HTH_MarR-typ"/>
</dbReference>
<evidence type="ECO:0000313" key="2">
    <source>
        <dbReference type="EMBL" id="MBR0681526.1"/>
    </source>
</evidence>
<dbReference type="InterPro" id="IPR036390">
    <property type="entry name" value="WH_DNA-bd_sf"/>
</dbReference>
<sequence length="155" mass="15913">MSANTFDHPASRLALEVFRLNGALLATGDALVAPLGLTSARWQILGAVAEAGGALTVAGIARAMGLARQSVQRVANDLAAAGLVAFAANPGHRRAPLLHLTDAGRAAFEGASARWGPLADTLLRGIPPAEADAAAALLRLLRTRLDTLRSEEPAP</sequence>
<evidence type="ECO:0000259" key="1">
    <source>
        <dbReference type="PROSITE" id="PS50995"/>
    </source>
</evidence>
<dbReference type="RefSeq" id="WP_211847055.1">
    <property type="nucleotide sequence ID" value="NZ_JAAEDL010000012.1"/>
</dbReference>
<dbReference type="EMBL" id="JAAEDL010000012">
    <property type="protein sequence ID" value="MBR0681526.1"/>
    <property type="molecule type" value="Genomic_DNA"/>
</dbReference>
<name>A0A9X9XCU0_9PROT</name>